<protein>
    <submittedName>
        <fullName evidence="2">Uncharacterized protein</fullName>
    </submittedName>
</protein>
<dbReference type="GO" id="GO:0003677">
    <property type="term" value="F:DNA binding"/>
    <property type="evidence" value="ECO:0007669"/>
    <property type="project" value="UniProtKB-KW"/>
</dbReference>
<evidence type="ECO:0000256" key="1">
    <source>
        <dbReference type="ARBA" id="ARBA00023125"/>
    </source>
</evidence>
<name>A0A4Q1D3K9_9BACT</name>
<gene>
    <name evidence="2" type="ORF">ESB13_12275</name>
</gene>
<dbReference type="Proteomes" id="UP000290545">
    <property type="component" value="Unassembled WGS sequence"/>
</dbReference>
<organism evidence="2 3">
    <name type="scientific">Filimonas effusa</name>
    <dbReference type="NCBI Taxonomy" id="2508721"/>
    <lineage>
        <taxon>Bacteria</taxon>
        <taxon>Pseudomonadati</taxon>
        <taxon>Bacteroidota</taxon>
        <taxon>Chitinophagia</taxon>
        <taxon>Chitinophagales</taxon>
        <taxon>Chitinophagaceae</taxon>
        <taxon>Filimonas</taxon>
    </lineage>
</organism>
<proteinExistence type="predicted"/>
<dbReference type="AlphaFoldDB" id="A0A4Q1D3K9"/>
<comment type="caution">
    <text evidence="2">The sequence shown here is derived from an EMBL/GenBank/DDBJ whole genome shotgun (WGS) entry which is preliminary data.</text>
</comment>
<dbReference type="RefSeq" id="WP_129003679.1">
    <property type="nucleotide sequence ID" value="NZ_SDHZ01000002.1"/>
</dbReference>
<evidence type="ECO:0000313" key="2">
    <source>
        <dbReference type="EMBL" id="RXK82898.1"/>
    </source>
</evidence>
<accession>A0A4Q1D3K9</accession>
<reference evidence="2 3" key="1">
    <citation type="submission" date="2019-01" db="EMBL/GenBank/DDBJ databases">
        <title>Filimonas sp. strain TTM-71.</title>
        <authorList>
            <person name="Chen W.-M."/>
        </authorList>
    </citation>
    <scope>NUCLEOTIDE SEQUENCE [LARGE SCALE GENOMIC DNA]</scope>
    <source>
        <strain evidence="2 3">TTM-71</strain>
    </source>
</reference>
<dbReference type="InterPro" id="IPR010998">
    <property type="entry name" value="Integrase_recombinase_N"/>
</dbReference>
<dbReference type="Gene3D" id="1.10.150.130">
    <property type="match status" value="1"/>
</dbReference>
<evidence type="ECO:0000313" key="3">
    <source>
        <dbReference type="Proteomes" id="UP000290545"/>
    </source>
</evidence>
<dbReference type="SUPFAM" id="SSF56349">
    <property type="entry name" value="DNA breaking-rejoining enzymes"/>
    <property type="match status" value="1"/>
</dbReference>
<sequence>MLTRLAEKQAAVRTQIKDEQEMLERGYNRITEHLLAQTKPEITPESEPELDEDLTETTPFLEALLFARVMIKCSRHTHEDLDSILKYIRIAVLMLGYDRIPVKEVRRRHLITLLNKCGEIKLSWRKHLLAENPGKKIKESWTSATFNKYRTHLSMVYRQLLKMEAVDSNLCEAIDLEKYIKKARKH</sequence>
<dbReference type="InterPro" id="IPR011010">
    <property type="entry name" value="DNA_brk_join_enz"/>
</dbReference>
<dbReference type="EMBL" id="SDHZ01000002">
    <property type="protein sequence ID" value="RXK82898.1"/>
    <property type="molecule type" value="Genomic_DNA"/>
</dbReference>
<keyword evidence="3" id="KW-1185">Reference proteome</keyword>
<keyword evidence="1" id="KW-0238">DNA-binding</keyword>
<dbReference type="OrthoDB" id="9806835at2"/>